<evidence type="ECO:0000313" key="5">
    <source>
        <dbReference type="EMBL" id="KAJ8601723.1"/>
    </source>
</evidence>
<dbReference type="EMBL" id="JAQMWT010000407">
    <property type="protein sequence ID" value="KAJ8601723.1"/>
    <property type="molecule type" value="Genomic_DNA"/>
</dbReference>
<keyword evidence="4" id="KW-0503">Monooxygenase</keyword>
<protein>
    <recommendedName>
        <fullName evidence="7">FAD-binding domain-containing protein</fullName>
    </recommendedName>
</protein>
<evidence type="ECO:0000256" key="4">
    <source>
        <dbReference type="ARBA" id="ARBA00023033"/>
    </source>
</evidence>
<dbReference type="Proteomes" id="UP001230188">
    <property type="component" value="Unassembled WGS sequence"/>
</dbReference>
<dbReference type="SUPFAM" id="SSF51905">
    <property type="entry name" value="FAD/NAD(P)-binding domain"/>
    <property type="match status" value="1"/>
</dbReference>
<dbReference type="PANTHER" id="PTHR46972:SF1">
    <property type="entry name" value="FAD DEPENDENT OXIDOREDUCTASE DOMAIN-CONTAINING PROTEIN"/>
    <property type="match status" value="1"/>
</dbReference>
<dbReference type="InterPro" id="IPR036188">
    <property type="entry name" value="FAD/NAD-bd_sf"/>
</dbReference>
<gene>
    <name evidence="5" type="ORF">CTAYLR_003202</name>
</gene>
<evidence type="ECO:0000313" key="6">
    <source>
        <dbReference type="Proteomes" id="UP001230188"/>
    </source>
</evidence>
<keyword evidence="6" id="KW-1185">Reference proteome</keyword>
<reference evidence="5" key="1">
    <citation type="submission" date="2023-01" db="EMBL/GenBank/DDBJ databases">
        <title>Metagenome sequencing of chrysophaentin producing Chrysophaeum taylorii.</title>
        <authorList>
            <person name="Davison J."/>
            <person name="Bewley C."/>
        </authorList>
    </citation>
    <scope>NUCLEOTIDE SEQUENCE</scope>
    <source>
        <strain evidence="5">NIES-1699</strain>
    </source>
</reference>
<keyword evidence="3" id="KW-0560">Oxidoreductase</keyword>
<dbReference type="Gene3D" id="3.50.50.60">
    <property type="entry name" value="FAD/NAD(P)-binding domain"/>
    <property type="match status" value="1"/>
</dbReference>
<dbReference type="AlphaFoldDB" id="A0AAD7XJJ0"/>
<sequence length="495" mass="55507">MEKKKEVPRILVCGTGVAGSAFAAILARRLGGNVALTVTERAERVRDQGYGLDLDVYGQLAMARAGLYDHYWSISKNRSDSMAMYPMKGPEAQFVYFRPNLLRKWLPSVFGAQPESNRGELRALFLRELETTYAATTKVAYEQGAFELKKAGNGVEAFEKGGKSLGIFDLVVDASGVHSPLRGYRVDDPEGKHLDFYMMIHGVVSNPEATVDPEFVRRLGTHGTLFVFGRGYFFFTQRFGPGDDDKRMALLYYVPTDSETKLFDDIGIDPTSSRRDGIMTDHRLEKVKEWIVKDMGDHFDPCYRDFVKHLDRVTIRPNVTHGLQTTFKKECDIPVVCIGDALLGCGIGGGGNLALKDAVELAELLEDPSAFEKTTGGGLVANLPHLRKKEAEWLKLKMDWLYAKETDLGPAVFTREPGVVELEWSHMWPNSPIKRFILSTIFKWFAALTCWWFKLDLKHGVANSHPASPHFPQVLKAAREAKNRTPPNVVLKKTN</sequence>
<evidence type="ECO:0000256" key="1">
    <source>
        <dbReference type="ARBA" id="ARBA00022630"/>
    </source>
</evidence>
<keyword evidence="1" id="KW-0285">Flavoprotein</keyword>
<keyword evidence="2" id="KW-0274">FAD</keyword>
<comment type="caution">
    <text evidence="5">The sequence shown here is derived from an EMBL/GenBank/DDBJ whole genome shotgun (WGS) entry which is preliminary data.</text>
</comment>
<evidence type="ECO:0000256" key="2">
    <source>
        <dbReference type="ARBA" id="ARBA00022827"/>
    </source>
</evidence>
<accession>A0AAD7XJJ0</accession>
<proteinExistence type="predicted"/>
<evidence type="ECO:0008006" key="7">
    <source>
        <dbReference type="Google" id="ProtNLM"/>
    </source>
</evidence>
<dbReference type="PANTHER" id="PTHR46972">
    <property type="entry name" value="MONOOXYGENASE ASQM-RELATED"/>
    <property type="match status" value="1"/>
</dbReference>
<dbReference type="GO" id="GO:0004497">
    <property type="term" value="F:monooxygenase activity"/>
    <property type="evidence" value="ECO:0007669"/>
    <property type="project" value="UniProtKB-KW"/>
</dbReference>
<organism evidence="5 6">
    <name type="scientific">Chrysophaeum taylorii</name>
    <dbReference type="NCBI Taxonomy" id="2483200"/>
    <lineage>
        <taxon>Eukaryota</taxon>
        <taxon>Sar</taxon>
        <taxon>Stramenopiles</taxon>
        <taxon>Ochrophyta</taxon>
        <taxon>Pelagophyceae</taxon>
        <taxon>Pelagomonadales</taxon>
        <taxon>Pelagomonadaceae</taxon>
        <taxon>Chrysophaeum</taxon>
    </lineage>
</organism>
<name>A0AAD7XJJ0_9STRA</name>
<evidence type="ECO:0000256" key="3">
    <source>
        <dbReference type="ARBA" id="ARBA00023002"/>
    </source>
</evidence>